<keyword evidence="2" id="KW-1185">Reference proteome</keyword>
<evidence type="ECO:0000313" key="1">
    <source>
        <dbReference type="EMBL" id="MEL1243994.1"/>
    </source>
</evidence>
<evidence type="ECO:0008006" key="3">
    <source>
        <dbReference type="Google" id="ProtNLM"/>
    </source>
</evidence>
<dbReference type="Proteomes" id="UP001464555">
    <property type="component" value="Unassembled WGS sequence"/>
</dbReference>
<dbReference type="RefSeq" id="WP_341696306.1">
    <property type="nucleotide sequence ID" value="NZ_JBBYHR010000003.1"/>
</dbReference>
<evidence type="ECO:0000313" key="2">
    <source>
        <dbReference type="Proteomes" id="UP001464555"/>
    </source>
</evidence>
<accession>A0ABU9HV05</accession>
<reference evidence="1 2" key="1">
    <citation type="submission" date="2024-04" db="EMBL/GenBank/DDBJ databases">
        <title>Flavobacterium sp. DGU11 16S ribosomal RNA gene Genome sequencing and assembly.</title>
        <authorList>
            <person name="Park S."/>
        </authorList>
    </citation>
    <scope>NUCLEOTIDE SEQUENCE [LARGE SCALE GENOMIC DNA]</scope>
    <source>
        <strain evidence="1 2">DGU11</strain>
    </source>
</reference>
<comment type="caution">
    <text evidence="1">The sequence shown here is derived from an EMBL/GenBank/DDBJ whole genome shotgun (WGS) entry which is preliminary data.</text>
</comment>
<protein>
    <recommendedName>
        <fullName evidence="3">SMODS and SLOG-associating 2TM effector domain-containing protein</fullName>
    </recommendedName>
</protein>
<name>A0ABU9HV05_9FLAO</name>
<organism evidence="1 2">
    <name type="scientific">Flavobacterium arundinis</name>
    <dbReference type="NCBI Taxonomy" id="3139143"/>
    <lineage>
        <taxon>Bacteria</taxon>
        <taxon>Pseudomonadati</taxon>
        <taxon>Bacteroidota</taxon>
        <taxon>Flavobacteriia</taxon>
        <taxon>Flavobacteriales</taxon>
        <taxon>Flavobacteriaceae</taxon>
        <taxon>Flavobacterium</taxon>
    </lineage>
</organism>
<proteinExistence type="predicted"/>
<sequence>MSIFFALAFLGAIRLYTVAVIDSTAFAGGLAAVATMYYGSLKIRMDNDILFKELFKSFNDRYDSRFNNLINDLKADESISPNPEQRNVIIDYFNLCAEEYLWKTKNRIPGDVWKAWKAGILENLKISQVKSIYDAETATTAGRNSYYGLYEELTVNDQPLNI</sequence>
<dbReference type="EMBL" id="JBBYHR010000003">
    <property type="protein sequence ID" value="MEL1243994.1"/>
    <property type="molecule type" value="Genomic_DNA"/>
</dbReference>
<gene>
    <name evidence="1" type="ORF">AAEO56_06950</name>
</gene>